<keyword evidence="2" id="KW-0540">Nuclease</keyword>
<dbReference type="Pfam" id="PF00078">
    <property type="entry name" value="RVT_1"/>
    <property type="match status" value="1"/>
</dbReference>
<accession>A0A0P4VL16</accession>
<feature type="non-terminal residue" evidence="2">
    <location>
        <position position="1"/>
    </location>
</feature>
<dbReference type="SUPFAM" id="SSF56672">
    <property type="entry name" value="DNA/RNA polymerases"/>
    <property type="match status" value="1"/>
</dbReference>
<name>A0A0P4VL16_9HEMI</name>
<keyword evidence="2" id="KW-0378">Hydrolase</keyword>
<dbReference type="InterPro" id="IPR043502">
    <property type="entry name" value="DNA/RNA_pol_sf"/>
</dbReference>
<dbReference type="Gene3D" id="3.30.70.270">
    <property type="match status" value="1"/>
</dbReference>
<organism evidence="2">
    <name type="scientific">Rhodnius neglectus</name>
    <dbReference type="NCBI Taxonomy" id="72488"/>
    <lineage>
        <taxon>Eukaryota</taxon>
        <taxon>Metazoa</taxon>
        <taxon>Ecdysozoa</taxon>
        <taxon>Arthropoda</taxon>
        <taxon>Hexapoda</taxon>
        <taxon>Insecta</taxon>
        <taxon>Pterygota</taxon>
        <taxon>Neoptera</taxon>
        <taxon>Paraneoptera</taxon>
        <taxon>Hemiptera</taxon>
        <taxon>Heteroptera</taxon>
        <taxon>Panheteroptera</taxon>
        <taxon>Cimicomorpha</taxon>
        <taxon>Reduviidae</taxon>
        <taxon>Triatominae</taxon>
        <taxon>Rhodnius</taxon>
    </lineage>
</organism>
<keyword evidence="2" id="KW-0695">RNA-directed DNA polymerase</keyword>
<reference evidence="2" key="1">
    <citation type="journal article" date="2016" name="PLoS Negl. Trop. Dis.">
        <title>A Deep Insight into the Sialome of Rhodnius neglectus, a Vector of Chagas Disease.</title>
        <authorList>
            <person name="Santiago P.B."/>
            <person name="Assumpcao T.C."/>
            <person name="Araujo C.N."/>
            <person name="Bastos I.M."/>
            <person name="Neves D."/>
            <person name="Silva I.G."/>
            <person name="Charneau S."/>
            <person name="Queiroz R.M."/>
            <person name="Raiol T."/>
            <person name="Oliveira J.V."/>
            <person name="Sousa M.V."/>
            <person name="Calvo E."/>
            <person name="Ribeiro J.M."/>
            <person name="Santana J.M."/>
        </authorList>
    </citation>
    <scope>NUCLEOTIDE SEQUENCE</scope>
    <source>
        <tissue evidence="2">Salivary glands</tissue>
    </source>
</reference>
<keyword evidence="2" id="KW-0808">Transferase</keyword>
<feature type="domain" description="Reverse transcriptase" evidence="1">
    <location>
        <begin position="158"/>
        <end position="422"/>
    </location>
</feature>
<dbReference type="PROSITE" id="PS50878">
    <property type="entry name" value="RT_POL"/>
    <property type="match status" value="1"/>
</dbReference>
<dbReference type="InterPro" id="IPR043128">
    <property type="entry name" value="Rev_trsase/Diguanyl_cyclase"/>
</dbReference>
<sequence>KGDMKHAFKLYKKSNSDPRALSEFHKKRKCFKQIIKRSKTVYFEELRNSLNNVRDAGSFWKTLNTFRKTKKKVNNVISIDSWNTYLHQLYPSSNLASIPRFIGVTHPFFDALFSFDEISLVLKRCKNNKMPGPDGVPNEFYKNLSVQGVNFILNLFNRVLEHECIPKLWGNSEMFMLFKKGDPSEPGNYRGISLMNTIAKLFTQALSNRLAEWIEYGNPLSENQNGFRKSRGCIDSIFSLTALVQSQIVRAKRKVYACFVDFAKAFDTVDHSLLWYKLYDFGISCKWIRILANLYSVTNTRIKMGQVCTDEVRVSKGVLQGDSISPLLFAIFVNDIDSFMHLNHCSAVQIDHSNGLLSLLYADDVVLLSNSPVELRRKLSVLERYCAENKLKVNTSKSKIIIFKKGRDKATKETFYFSGEKIEVVDTFKYLGILFPKSGCFSLTCKDMVTRATGAISAVKSIFSSSKLASWACKQKVFDSCICSVLLYGSEIWALRYTDQIEVVQTKLIKSLFFWQRNTPGYMVRIETERVKLKYFVFKRALNWLIKLLGMCRDRLPKLCYNKLLQLDCSNANIVKYNWVSQVKNYFFNLGYEWLWYEQDASLIEKFKEKILCDLRQQLITDDLVRINNSTYSSVYSLIADQNQNFNLYLRFNVSFEITRAISQVRMASDNLCVIYTKGNRYEINSLELCPVCNYEKENLAHIFINCPGYIVMRQKYLSEYFPLTAENVLIFKNKSHSINVYKFIIGCLDFRKSLLDV</sequence>
<keyword evidence="2" id="KW-0255">Endonuclease</keyword>
<keyword evidence="2" id="KW-0548">Nucleotidyltransferase</keyword>
<proteinExistence type="evidence at transcript level"/>
<dbReference type="GO" id="GO:0004519">
    <property type="term" value="F:endonuclease activity"/>
    <property type="evidence" value="ECO:0007669"/>
    <property type="project" value="UniProtKB-KW"/>
</dbReference>
<dbReference type="InterPro" id="IPR000477">
    <property type="entry name" value="RT_dom"/>
</dbReference>
<dbReference type="PANTHER" id="PTHR47027:SF20">
    <property type="entry name" value="REVERSE TRANSCRIPTASE-LIKE PROTEIN WITH RNA-DIRECTED DNA POLYMERASE DOMAIN"/>
    <property type="match status" value="1"/>
</dbReference>
<dbReference type="GO" id="GO:0003964">
    <property type="term" value="F:RNA-directed DNA polymerase activity"/>
    <property type="evidence" value="ECO:0007669"/>
    <property type="project" value="UniProtKB-KW"/>
</dbReference>
<dbReference type="CDD" id="cd01650">
    <property type="entry name" value="RT_nLTR_like"/>
    <property type="match status" value="1"/>
</dbReference>
<protein>
    <submittedName>
        <fullName evidence="2">Putative endonuclease-reverse transcriptase</fullName>
    </submittedName>
</protein>
<evidence type="ECO:0000313" key="2">
    <source>
        <dbReference type="EMBL" id="JAI52806.1"/>
    </source>
</evidence>
<dbReference type="PANTHER" id="PTHR47027">
    <property type="entry name" value="REVERSE TRANSCRIPTASE DOMAIN-CONTAINING PROTEIN"/>
    <property type="match status" value="1"/>
</dbReference>
<evidence type="ECO:0000259" key="1">
    <source>
        <dbReference type="PROSITE" id="PS50878"/>
    </source>
</evidence>
<dbReference type="EMBL" id="GDKW01003789">
    <property type="protein sequence ID" value="JAI52806.1"/>
    <property type="molecule type" value="mRNA"/>
</dbReference>
<dbReference type="AlphaFoldDB" id="A0A0P4VL16"/>